<dbReference type="SUPFAM" id="SSF52540">
    <property type="entry name" value="P-loop containing nucleoside triphosphate hydrolases"/>
    <property type="match status" value="1"/>
</dbReference>
<reference evidence="5 6" key="1">
    <citation type="journal article" date="2023" name="Hortic Res">
        <title>Pangenome of water caltrop reveals structural variations and asymmetric subgenome divergence after allopolyploidization.</title>
        <authorList>
            <person name="Zhang X."/>
            <person name="Chen Y."/>
            <person name="Wang L."/>
            <person name="Yuan Y."/>
            <person name="Fang M."/>
            <person name="Shi L."/>
            <person name="Lu R."/>
            <person name="Comes H.P."/>
            <person name="Ma Y."/>
            <person name="Chen Y."/>
            <person name="Huang G."/>
            <person name="Zhou Y."/>
            <person name="Zheng Z."/>
            <person name="Qiu Y."/>
        </authorList>
    </citation>
    <scope>NUCLEOTIDE SEQUENCE [LARGE SCALE GENOMIC DNA]</scope>
    <source>
        <strain evidence="5">F231</strain>
    </source>
</reference>
<gene>
    <name evidence="5" type="ORF">SAY86_016889</name>
</gene>
<dbReference type="InterPro" id="IPR008808">
    <property type="entry name" value="Powdery_mildew-R_dom"/>
</dbReference>
<name>A0AAN7LP26_TRANT</name>
<dbReference type="EMBL" id="JAXQNO010000010">
    <property type="protein sequence ID" value="KAK4789585.1"/>
    <property type="molecule type" value="Genomic_DNA"/>
</dbReference>
<keyword evidence="2" id="KW-0611">Plant defense</keyword>
<comment type="similarity">
    <text evidence="1">Belongs to the disease resistance NB-LRR family.</text>
</comment>
<protein>
    <submittedName>
        <fullName evidence="5">Uncharacterized protein</fullName>
    </submittedName>
</protein>
<dbReference type="GO" id="GO:0006952">
    <property type="term" value="P:defense response"/>
    <property type="evidence" value="ECO:0007669"/>
    <property type="project" value="UniProtKB-KW"/>
</dbReference>
<dbReference type="InterPro" id="IPR002182">
    <property type="entry name" value="NB-ARC"/>
</dbReference>
<keyword evidence="6" id="KW-1185">Reference proteome</keyword>
<dbReference type="Pfam" id="PF00931">
    <property type="entry name" value="NB-ARC"/>
    <property type="match status" value="1"/>
</dbReference>
<evidence type="ECO:0000256" key="1">
    <source>
        <dbReference type="ARBA" id="ARBA00008894"/>
    </source>
</evidence>
<sequence length="344" mass="39251">MEIDLLNKQLDRSNDEMQELVKLMKDGKTLVMKSTRVRINYYKRCRSSSKLEKLENDIIKFLHIYTLVISRDYREVQLAFRRLSLMIESKWSKTGMVSGGHGGCVVPKAPEFVVGLNRSVQQMKKWLLDEGVSMKIVSAPGGCGKTTLVQTLCHDSEIKGKFNNMFFVTVSQSPKFTNLVQNMIHPKGKEVPQIETEEQAIDQLQQFLKEIGEVPVLLVLDDVWSESESLLERFLCDKLKDYKIIVTSRFELLRFSTPHKLDPLIHEDVRKLFLHSTTSKFGSSSGGLIEPPDWLIDEIVKRCKGSPLALTVVGKSLCGSPPETWESKLLYWSQGLFVDSHRDL</sequence>
<proteinExistence type="inferred from homology"/>
<dbReference type="Proteomes" id="UP001346149">
    <property type="component" value="Unassembled WGS sequence"/>
</dbReference>
<dbReference type="InterPro" id="IPR027417">
    <property type="entry name" value="P-loop_NTPase"/>
</dbReference>
<evidence type="ECO:0000259" key="3">
    <source>
        <dbReference type="Pfam" id="PF00931"/>
    </source>
</evidence>
<evidence type="ECO:0000313" key="5">
    <source>
        <dbReference type="EMBL" id="KAK4789585.1"/>
    </source>
</evidence>
<dbReference type="PANTHER" id="PTHR36766">
    <property type="entry name" value="PLANT BROAD-SPECTRUM MILDEW RESISTANCE PROTEIN RPW8"/>
    <property type="match status" value="1"/>
</dbReference>
<evidence type="ECO:0000313" key="6">
    <source>
        <dbReference type="Proteomes" id="UP001346149"/>
    </source>
</evidence>
<comment type="caution">
    <text evidence="5">The sequence shown here is derived from an EMBL/GenBank/DDBJ whole genome shotgun (WGS) entry which is preliminary data.</text>
</comment>
<dbReference type="InterPro" id="IPR042197">
    <property type="entry name" value="Apaf_helical"/>
</dbReference>
<feature type="domain" description="NB-ARC" evidence="3">
    <location>
        <begin position="118"/>
        <end position="251"/>
    </location>
</feature>
<evidence type="ECO:0000256" key="2">
    <source>
        <dbReference type="ARBA" id="ARBA00022821"/>
    </source>
</evidence>
<dbReference type="Pfam" id="PF05659">
    <property type="entry name" value="RPW8"/>
    <property type="match status" value="1"/>
</dbReference>
<feature type="domain" description="RPW8" evidence="4">
    <location>
        <begin position="2"/>
        <end position="84"/>
    </location>
</feature>
<accession>A0AAN7LP26</accession>
<dbReference type="PRINTS" id="PR00364">
    <property type="entry name" value="DISEASERSIST"/>
</dbReference>
<evidence type="ECO:0000259" key="4">
    <source>
        <dbReference type="Pfam" id="PF05659"/>
    </source>
</evidence>
<dbReference type="GO" id="GO:0043531">
    <property type="term" value="F:ADP binding"/>
    <property type="evidence" value="ECO:0007669"/>
    <property type="project" value="InterPro"/>
</dbReference>
<dbReference type="AlphaFoldDB" id="A0AAN7LP26"/>
<organism evidence="5 6">
    <name type="scientific">Trapa natans</name>
    <name type="common">Water chestnut</name>
    <dbReference type="NCBI Taxonomy" id="22666"/>
    <lineage>
        <taxon>Eukaryota</taxon>
        <taxon>Viridiplantae</taxon>
        <taxon>Streptophyta</taxon>
        <taxon>Embryophyta</taxon>
        <taxon>Tracheophyta</taxon>
        <taxon>Spermatophyta</taxon>
        <taxon>Magnoliopsida</taxon>
        <taxon>eudicotyledons</taxon>
        <taxon>Gunneridae</taxon>
        <taxon>Pentapetalae</taxon>
        <taxon>rosids</taxon>
        <taxon>malvids</taxon>
        <taxon>Myrtales</taxon>
        <taxon>Lythraceae</taxon>
        <taxon>Trapa</taxon>
    </lineage>
</organism>
<dbReference type="Gene3D" id="3.40.50.300">
    <property type="entry name" value="P-loop containing nucleotide triphosphate hydrolases"/>
    <property type="match status" value="1"/>
</dbReference>
<dbReference type="PANTHER" id="PTHR36766:SF3">
    <property type="entry name" value="RPW8 DOMAIN-CONTAINING PROTEIN"/>
    <property type="match status" value="1"/>
</dbReference>
<dbReference type="Gene3D" id="1.10.8.430">
    <property type="entry name" value="Helical domain of apoptotic protease-activating factors"/>
    <property type="match status" value="1"/>
</dbReference>